<keyword evidence="2" id="KW-1185">Reference proteome</keyword>
<name>A0A1C0ZWT5_9BACL</name>
<dbReference type="Proteomes" id="UP000093309">
    <property type="component" value="Unassembled WGS sequence"/>
</dbReference>
<protein>
    <recommendedName>
        <fullName evidence="3">3-keto-disaccharide hydrolase domain-containing protein</fullName>
    </recommendedName>
</protein>
<evidence type="ECO:0000313" key="2">
    <source>
        <dbReference type="Proteomes" id="UP000093309"/>
    </source>
</evidence>
<dbReference type="RefSeq" id="WP_065856994.1">
    <property type="nucleotide sequence ID" value="NZ_LYPC01000027.1"/>
</dbReference>
<evidence type="ECO:0000313" key="1">
    <source>
        <dbReference type="EMBL" id="OCT12572.1"/>
    </source>
</evidence>
<proteinExistence type="predicted"/>
<reference evidence="2" key="1">
    <citation type="submission" date="2016-05" db="EMBL/GenBank/DDBJ databases">
        <title>Paenibacillus oryzae. sp. nov., isolated from the rice root.</title>
        <authorList>
            <person name="Zhang J."/>
            <person name="Zhang X."/>
        </authorList>
    </citation>
    <scope>NUCLEOTIDE SEQUENCE [LARGE SCALE GENOMIC DNA]</scope>
    <source>
        <strain evidence="2">KCTC13222</strain>
    </source>
</reference>
<dbReference type="AlphaFoldDB" id="A0A1C0ZWT5"/>
<dbReference type="Gene3D" id="2.60.120.560">
    <property type="entry name" value="Exo-inulinase, domain 1"/>
    <property type="match status" value="1"/>
</dbReference>
<evidence type="ECO:0008006" key="3">
    <source>
        <dbReference type="Google" id="ProtNLM"/>
    </source>
</evidence>
<comment type="caution">
    <text evidence="1">The sequence shown here is derived from an EMBL/GenBank/DDBJ whole genome shotgun (WGS) entry which is preliminary data.</text>
</comment>
<organism evidence="1 2">
    <name type="scientific">Paenibacillus pectinilyticus</name>
    <dbReference type="NCBI Taxonomy" id="512399"/>
    <lineage>
        <taxon>Bacteria</taxon>
        <taxon>Bacillati</taxon>
        <taxon>Bacillota</taxon>
        <taxon>Bacilli</taxon>
        <taxon>Bacillales</taxon>
        <taxon>Paenibacillaceae</taxon>
        <taxon>Paenibacillus</taxon>
    </lineage>
</organism>
<dbReference type="EMBL" id="LYPC01000027">
    <property type="protein sequence ID" value="OCT12572.1"/>
    <property type="molecule type" value="Genomic_DNA"/>
</dbReference>
<gene>
    <name evidence="1" type="ORF">A8709_32675</name>
</gene>
<accession>A0A1C0ZWT5</accession>
<sequence length="98" mass="10550">MNTTGGVTGYDLILDSVDRGGVLKLAKRPYSEIKSDPVTVSLDKVYNLKVEAVGGSFNCYLDGVLMFTGSDSTYHSGQFGIFGFNGTLQFDNLRAVAQ</sequence>